<dbReference type="AlphaFoldDB" id="A0AAQ2Q3G5"/>
<evidence type="ECO:0000313" key="2">
    <source>
        <dbReference type="EMBL" id="UZA51361.1"/>
    </source>
</evidence>
<proteinExistence type="predicted"/>
<accession>A0AAQ2Q3G5</accession>
<dbReference type="Gene3D" id="6.20.150.10">
    <property type="match status" value="1"/>
</dbReference>
<dbReference type="EMBL" id="CP087781">
    <property type="protein sequence ID" value="UZA51361.1"/>
    <property type="molecule type" value="Genomic_DNA"/>
</dbReference>
<dbReference type="InterPro" id="IPR011004">
    <property type="entry name" value="Trimer_LpxA-like_sf"/>
</dbReference>
<dbReference type="SUPFAM" id="SSF51161">
    <property type="entry name" value="Trimeric LpxA-like enzymes"/>
    <property type="match status" value="1"/>
</dbReference>
<protein>
    <submittedName>
        <fullName evidence="2">Phage baseplate assembly protein V</fullName>
    </submittedName>
</protein>
<name>A0AAQ2Q3G5_MORBO</name>
<organism evidence="2 3">
    <name type="scientific">Moraxella bovis</name>
    <dbReference type="NCBI Taxonomy" id="476"/>
    <lineage>
        <taxon>Bacteria</taxon>
        <taxon>Pseudomonadati</taxon>
        <taxon>Pseudomonadota</taxon>
        <taxon>Gammaproteobacteria</taxon>
        <taxon>Moraxellales</taxon>
        <taxon>Moraxellaceae</taxon>
        <taxon>Moraxella</taxon>
    </lineage>
</organism>
<dbReference type="InterPro" id="IPR013046">
    <property type="entry name" value="GpV/Gp45"/>
</dbReference>
<gene>
    <name evidence="1" type="ORF">LP092_01730</name>
    <name evidence="2" type="ORF">LP129_12875</name>
</gene>
<dbReference type="Pfam" id="PF18946">
    <property type="entry name" value="Apex"/>
    <property type="match status" value="1"/>
</dbReference>
<dbReference type="RefSeq" id="WP_112742676.1">
    <property type="nucleotide sequence ID" value="NZ_CP030241.1"/>
</dbReference>
<dbReference type="InterPro" id="IPR044033">
    <property type="entry name" value="GpV-like_apex"/>
</dbReference>
<evidence type="ECO:0000313" key="3">
    <source>
        <dbReference type="Proteomes" id="UP001163283"/>
    </source>
</evidence>
<evidence type="ECO:0000313" key="4">
    <source>
        <dbReference type="Proteomes" id="UP001163632"/>
    </source>
</evidence>
<dbReference type="KEGG" id="mboi:DQF64_12695"/>
<dbReference type="GeneID" id="77189649"/>
<dbReference type="NCBIfam" id="TIGR01644">
    <property type="entry name" value="phage_P2_V"/>
    <property type="match status" value="1"/>
</dbReference>
<dbReference type="EMBL" id="CP087830">
    <property type="protein sequence ID" value="UZA03512.1"/>
    <property type="molecule type" value="Genomic_DNA"/>
</dbReference>
<dbReference type="Proteomes" id="UP001163632">
    <property type="component" value="Chromosome"/>
</dbReference>
<dbReference type="Proteomes" id="UP001163283">
    <property type="component" value="Chromosome"/>
</dbReference>
<reference evidence="2 3" key="1">
    <citation type="journal article" date="2022" name="BMC Microbiol.">
        <title>Whole genome sequencing of Moraxella bovis strains from North America reveals two genotypes with different genetic determinants.</title>
        <authorList>
            <person name="Wynn E.L."/>
            <person name="Hille M.M."/>
            <person name="Loy J.D."/>
            <person name="Schuller G."/>
            <person name="Kuhn K.L."/>
            <person name="Dickey A.M."/>
            <person name="Bono J.L."/>
            <person name="Clawson M.L."/>
        </authorList>
    </citation>
    <scope>NUCLEOTIDE SEQUENCE [LARGE SCALE GENOMIC DNA]</scope>
    <source>
        <strain evidence="1">SAM102599</strain>
        <strain evidence="2 3">SAM57978</strain>
    </source>
</reference>
<sequence length="189" mass="19870">MIKTPAFTLLYNNKSATADIAKDLIEAVFTDHLTGEADELDITLADPVTPRSCNAKHFDPPVKGEQVAILLTDDGETAICLGSVFSDVDNAPADRHQFAKVFDDGTAITYDNDSHTLTVNATGTINIICQNANITADKTTIDGAVEINGDTTINGTATISKDAIIGGRSFKTHKHGGVRGGNGSTTPPI</sequence>
<keyword evidence="4" id="KW-1185">Reference proteome</keyword>
<evidence type="ECO:0000313" key="1">
    <source>
        <dbReference type="EMBL" id="UZA03512.1"/>
    </source>
</evidence>